<evidence type="ECO:0000256" key="1">
    <source>
        <dbReference type="SAM" id="SignalP"/>
    </source>
</evidence>
<organism evidence="3">
    <name type="scientific">Beauveria bassiana</name>
    <name type="common">White muscardine disease fungus</name>
    <name type="synonym">Tritirachium shiotae</name>
    <dbReference type="NCBI Taxonomy" id="176275"/>
    <lineage>
        <taxon>Eukaryota</taxon>
        <taxon>Fungi</taxon>
        <taxon>Dikarya</taxon>
        <taxon>Ascomycota</taxon>
        <taxon>Pezizomycotina</taxon>
        <taxon>Sordariomycetes</taxon>
        <taxon>Hypocreomycetidae</taxon>
        <taxon>Hypocreales</taxon>
        <taxon>Cordycipitaceae</taxon>
        <taxon>Beauveria</taxon>
    </lineage>
</organism>
<evidence type="ECO:0000259" key="2">
    <source>
        <dbReference type="PROSITE" id="PS51820"/>
    </source>
</evidence>
<evidence type="ECO:0000313" key="3">
    <source>
        <dbReference type="EMBL" id="ACR78142.1"/>
    </source>
</evidence>
<feature type="signal peptide" evidence="1">
    <location>
        <begin position="1"/>
        <end position="22"/>
    </location>
</feature>
<dbReference type="SUPFAM" id="SSF57184">
    <property type="entry name" value="Growth factor receptor domain"/>
    <property type="match status" value="1"/>
</dbReference>
<dbReference type="Pfam" id="PF10528">
    <property type="entry name" value="GLEYA"/>
    <property type="match status" value="1"/>
</dbReference>
<feature type="domain" description="PA14" evidence="2">
    <location>
        <begin position="237"/>
        <end position="386"/>
    </location>
</feature>
<dbReference type="PROSITE" id="PS51820">
    <property type="entry name" value="PA14"/>
    <property type="match status" value="1"/>
</dbReference>
<dbReference type="SUPFAM" id="SSF56988">
    <property type="entry name" value="Anthrax protective antigen"/>
    <property type="match status" value="1"/>
</dbReference>
<protein>
    <submittedName>
        <fullName evidence="3">Predicted conidiospore surface protein</fullName>
    </submittedName>
</protein>
<dbReference type="InterPro" id="IPR009030">
    <property type="entry name" value="Growth_fac_rcpt_cys_sf"/>
</dbReference>
<name>D1FVF1_BEABA</name>
<feature type="chain" id="PRO_5003022514" evidence="1">
    <location>
        <begin position="23"/>
        <end position="410"/>
    </location>
</feature>
<dbReference type="AlphaFoldDB" id="D1FVF1"/>
<reference evidence="3" key="1">
    <citation type="journal article" date="2009" name="Fungal Genet. Biol.">
        <title>Biosynthesis of the cyclooligomer depsipeptide bassianolide, an insecticidal virulence factor of Beauveria bassiana.</title>
        <authorList>
            <person name="Xu Y."/>
            <person name="Orozco R."/>
            <person name="Kithsiri Wijeratne E.M."/>
            <person name="Espinosa-Artiles P."/>
            <person name="Leslie Gunatilaka A.A."/>
            <person name="Patricia Stock S."/>
            <person name="Molnar I."/>
        </authorList>
    </citation>
    <scope>NUCLEOTIDE SEQUENCE</scope>
    <source>
        <strain evidence="3">ATCC 7159</strain>
    </source>
</reference>
<dbReference type="InterPro" id="IPR018871">
    <property type="entry name" value="GLEYA_adhesin_domain"/>
</dbReference>
<sequence>MWSLRSTSSILTVLCQLCSVSSLPSTKLATPQSGDTLAHLQGSTSPEATYTTKGSHFQNGIGFSKREDSPAAASGASYRECFDGEWWCQYERQCTRTADQCNGKCPADYYFCNKSRRCIHYSQSCTQGCDAGSWWCDVANRCIKVRKRCAGQCDTGYWWCNVARICVPVTDQCAGKCRDGWHLVEGRCVQDLCASSSPGVAWHYYQLTQGTGPGQIPYTPQPAPQPFDLSRIMSGSSIPAPINGTADKAGWVDQGNLRQGTTGPSSLQVVRLSPNIPSSASYFLMFWTGFLVPRTTGPYTFYTWWVDDSAYLWVGDKALSPTATNFDMHIRYASQDSYGVKRYTVNAVAGKPIPYTVLNVQSGGPFSLCFAIKENDRVIMNSCREAGEWPVATSEVVSCPNARFRPVFTA</sequence>
<dbReference type="EMBL" id="FJ439897">
    <property type="protein sequence ID" value="ACR78142.1"/>
    <property type="molecule type" value="Genomic_DNA"/>
</dbReference>
<accession>D1FVF1</accession>
<keyword evidence="1" id="KW-0732">Signal</keyword>
<proteinExistence type="predicted"/>
<dbReference type="Gene3D" id="2.60.120.1560">
    <property type="match status" value="1"/>
</dbReference>
<dbReference type="InterPro" id="IPR037524">
    <property type="entry name" value="PA14/GLEYA"/>
</dbReference>